<gene>
    <name evidence="1" type="ORF">FRUB_09835</name>
</gene>
<dbReference type="PANTHER" id="PTHR43737">
    <property type="entry name" value="BLL7424 PROTEIN"/>
    <property type="match status" value="1"/>
</dbReference>
<dbReference type="AlphaFoldDB" id="A0A225D230"/>
<evidence type="ECO:0008006" key="3">
    <source>
        <dbReference type="Google" id="ProtNLM"/>
    </source>
</evidence>
<dbReference type="Pfam" id="PF07394">
    <property type="entry name" value="DUF1501"/>
    <property type="match status" value="1"/>
</dbReference>
<protein>
    <recommendedName>
        <fullName evidence="3">DUF1501 domain-containing protein</fullName>
    </recommendedName>
</protein>
<dbReference type="InterPro" id="IPR017850">
    <property type="entry name" value="Alkaline_phosphatase_core_sf"/>
</dbReference>
<dbReference type="SUPFAM" id="SSF53649">
    <property type="entry name" value="Alkaline phosphatase-like"/>
    <property type="match status" value="1"/>
</dbReference>
<name>A0A225D230_9BACT</name>
<evidence type="ECO:0000313" key="2">
    <source>
        <dbReference type="Proteomes" id="UP000214646"/>
    </source>
</evidence>
<dbReference type="EMBL" id="NIDE01000019">
    <property type="protein sequence ID" value="OWK34993.1"/>
    <property type="molecule type" value="Genomic_DNA"/>
</dbReference>
<sequence>MASLGASGWLPALAADAARNPSRKRSCIVLWMNGGPSTIDLFDLKPGHKNGGPLKEIATNVPGLRVSELLPKVARLADHLAVIRSMSTKEGDHGRAAFIMRTGNLPLGAIQFPGFGALVAKELDDPAADLPGYVRICPPLRERAFGLGTGAGFLGPRYTPLAIGESDRADVSAADLLRVPNLERAAGVNGAEYAERLDLLAEVDRVFATDRAGELPGAHRGAAERAERLMRPDAARAFQLDDEPAAARDRYGRTPFGQGCLLARRLVERGVPFVEVGLDGWDTHNQNFDALHRLTPALDSGWSSLLLDLKDRGLLATTTVVWAGEFGRTPSINTGNGRDHYPKAWSTVIAGGGVKGGLAAGRTSADGTEVEERAVSVPDFLATICRALGIDPLKQNLSNVGRPIRIVDKSARAVEEVLA</sequence>
<dbReference type="InterPro" id="IPR010869">
    <property type="entry name" value="DUF1501"/>
</dbReference>
<dbReference type="PANTHER" id="PTHR43737:SF1">
    <property type="entry name" value="DUF1501 DOMAIN-CONTAINING PROTEIN"/>
    <property type="match status" value="1"/>
</dbReference>
<dbReference type="Proteomes" id="UP000214646">
    <property type="component" value="Unassembled WGS sequence"/>
</dbReference>
<reference evidence="2" key="1">
    <citation type="submission" date="2017-06" db="EMBL/GenBank/DDBJ databases">
        <title>Genome analysis of Fimbriiglobus ruber SP5, the first member of the order Planctomycetales with confirmed chitinolytic capability.</title>
        <authorList>
            <person name="Ravin N.V."/>
            <person name="Rakitin A.L."/>
            <person name="Ivanova A.A."/>
            <person name="Beletsky A.V."/>
            <person name="Kulichevskaya I.S."/>
            <person name="Mardanov A.V."/>
            <person name="Dedysh S.N."/>
        </authorList>
    </citation>
    <scope>NUCLEOTIDE SEQUENCE [LARGE SCALE GENOMIC DNA]</scope>
    <source>
        <strain evidence="2">SP5</strain>
    </source>
</reference>
<accession>A0A225D230</accession>
<evidence type="ECO:0000313" key="1">
    <source>
        <dbReference type="EMBL" id="OWK34993.1"/>
    </source>
</evidence>
<proteinExistence type="predicted"/>
<comment type="caution">
    <text evidence="1">The sequence shown here is derived from an EMBL/GenBank/DDBJ whole genome shotgun (WGS) entry which is preliminary data.</text>
</comment>
<keyword evidence="2" id="KW-1185">Reference proteome</keyword>
<organism evidence="1 2">
    <name type="scientific">Fimbriiglobus ruber</name>
    <dbReference type="NCBI Taxonomy" id="1908690"/>
    <lineage>
        <taxon>Bacteria</taxon>
        <taxon>Pseudomonadati</taxon>
        <taxon>Planctomycetota</taxon>
        <taxon>Planctomycetia</taxon>
        <taxon>Gemmatales</taxon>
        <taxon>Gemmataceae</taxon>
        <taxon>Fimbriiglobus</taxon>
    </lineage>
</organism>